<dbReference type="RefSeq" id="WP_275418941.1">
    <property type="nucleotide sequence ID" value="NZ_CP106878.1"/>
</dbReference>
<organism evidence="1 2">
    <name type="scientific">Fervidibacillus albus</name>
    <dbReference type="NCBI Taxonomy" id="2980026"/>
    <lineage>
        <taxon>Bacteria</taxon>
        <taxon>Bacillati</taxon>
        <taxon>Bacillota</taxon>
        <taxon>Bacilli</taxon>
        <taxon>Bacillales</taxon>
        <taxon>Bacillaceae</taxon>
        <taxon>Fervidibacillus</taxon>
    </lineage>
</organism>
<dbReference type="Proteomes" id="UP001164718">
    <property type="component" value="Chromosome"/>
</dbReference>
<evidence type="ECO:0000313" key="2">
    <source>
        <dbReference type="Proteomes" id="UP001164718"/>
    </source>
</evidence>
<dbReference type="AlphaFoldDB" id="A0A9E8RXF7"/>
<dbReference type="SUPFAM" id="SSF143567">
    <property type="entry name" value="YkuJ-like"/>
    <property type="match status" value="1"/>
</dbReference>
<dbReference type="InterPro" id="IPR014904">
    <property type="entry name" value="YkuJ-like"/>
</dbReference>
<reference evidence="1" key="1">
    <citation type="submission" date="2022-09" db="EMBL/GenBank/DDBJ databases">
        <title>Complete Genomes of Fervidibacillus albus and Fervidibacillus halotolerans isolated from tidal flat sediments.</title>
        <authorList>
            <person name="Kwon K.K."/>
            <person name="Yang S.-H."/>
            <person name="Park M.J."/>
            <person name="Oh H.-M."/>
        </authorList>
    </citation>
    <scope>NUCLEOTIDE SEQUENCE</scope>
    <source>
        <strain evidence="1">MEBiC13591</strain>
    </source>
</reference>
<evidence type="ECO:0000313" key="1">
    <source>
        <dbReference type="EMBL" id="WAA11118.1"/>
    </source>
</evidence>
<sequence length="79" mass="9237">MSLLEGILIRLKNMQESGSEQERYFEQNGETKCKVTYSQKTDTFELKIFNKDGKTDTFQFDNIDMATIEIFDLLQNEEG</sequence>
<protein>
    <submittedName>
        <fullName evidence="1">YkuJ family protein</fullName>
    </submittedName>
</protein>
<dbReference type="InterPro" id="IPR038073">
    <property type="entry name" value="YkuJ-like_sf"/>
</dbReference>
<name>A0A9E8RXF7_9BACI</name>
<accession>A0A9E8RXF7</accession>
<dbReference type="KEGG" id="faf:OE104_07415"/>
<proteinExistence type="predicted"/>
<keyword evidence="2" id="KW-1185">Reference proteome</keyword>
<dbReference type="EMBL" id="CP106878">
    <property type="protein sequence ID" value="WAA11118.1"/>
    <property type="molecule type" value="Genomic_DNA"/>
</dbReference>
<dbReference type="Gene3D" id="3.30.720.20">
    <property type="entry name" value="Protein of unknown function DUF1797"/>
    <property type="match status" value="1"/>
</dbReference>
<gene>
    <name evidence="1" type="ORF">OE104_07415</name>
</gene>
<dbReference type="Pfam" id="PF08796">
    <property type="entry name" value="DUF1797"/>
    <property type="match status" value="1"/>
</dbReference>